<proteinExistence type="predicted"/>
<feature type="compositionally biased region" description="Basic and acidic residues" evidence="1">
    <location>
        <begin position="176"/>
        <end position="191"/>
    </location>
</feature>
<sequence>MESALKELWWSTFQAWVGHNRGRILEARRQEASCDSKEEKSSGSDDQIPLSSDTKEWLTMLGKLSGGIERVPRVPHNLCPRLTLSDAEEAAYDFELPEMVQATLYVVLLNDDVELGIASRFMAADLKVTFEGLRWTSFKSWLHENVLFFGIPTPLYKGGVKPSRNNHLTSLLSHCSERTNDSERKKEKERSPIMSPNFLSIE</sequence>
<protein>
    <submittedName>
        <fullName evidence="2">Uncharacterized protein</fullName>
    </submittedName>
</protein>
<organism evidence="2 3">
    <name type="scientific">Carnegiea gigantea</name>
    <dbReference type="NCBI Taxonomy" id="171969"/>
    <lineage>
        <taxon>Eukaryota</taxon>
        <taxon>Viridiplantae</taxon>
        <taxon>Streptophyta</taxon>
        <taxon>Embryophyta</taxon>
        <taxon>Tracheophyta</taxon>
        <taxon>Spermatophyta</taxon>
        <taxon>Magnoliopsida</taxon>
        <taxon>eudicotyledons</taxon>
        <taxon>Gunneridae</taxon>
        <taxon>Pentapetalae</taxon>
        <taxon>Caryophyllales</taxon>
        <taxon>Cactineae</taxon>
        <taxon>Cactaceae</taxon>
        <taxon>Cactoideae</taxon>
        <taxon>Echinocereeae</taxon>
        <taxon>Carnegiea</taxon>
    </lineage>
</organism>
<dbReference type="EMBL" id="JAKOGI010000855">
    <property type="protein sequence ID" value="KAJ8429830.1"/>
    <property type="molecule type" value="Genomic_DNA"/>
</dbReference>
<evidence type="ECO:0000313" key="2">
    <source>
        <dbReference type="EMBL" id="KAJ8429830.1"/>
    </source>
</evidence>
<reference evidence="2" key="1">
    <citation type="submission" date="2022-04" db="EMBL/GenBank/DDBJ databases">
        <title>Carnegiea gigantea Genome sequencing and assembly v2.</title>
        <authorList>
            <person name="Copetti D."/>
            <person name="Sanderson M.J."/>
            <person name="Burquez A."/>
            <person name="Wojciechowski M.F."/>
        </authorList>
    </citation>
    <scope>NUCLEOTIDE SEQUENCE</scope>
    <source>
        <strain evidence="2">SGP5-SGP5p</strain>
        <tissue evidence="2">Aerial part</tissue>
    </source>
</reference>
<evidence type="ECO:0000313" key="3">
    <source>
        <dbReference type="Proteomes" id="UP001153076"/>
    </source>
</evidence>
<accession>A0A9Q1JRQ9</accession>
<feature type="region of interest" description="Disordered" evidence="1">
    <location>
        <begin position="176"/>
        <end position="202"/>
    </location>
</feature>
<gene>
    <name evidence="2" type="ORF">Cgig2_000158</name>
</gene>
<name>A0A9Q1JRQ9_9CARY</name>
<dbReference type="Proteomes" id="UP001153076">
    <property type="component" value="Unassembled WGS sequence"/>
</dbReference>
<keyword evidence="3" id="KW-1185">Reference proteome</keyword>
<evidence type="ECO:0000256" key="1">
    <source>
        <dbReference type="SAM" id="MobiDB-lite"/>
    </source>
</evidence>
<dbReference type="AlphaFoldDB" id="A0A9Q1JRQ9"/>
<comment type="caution">
    <text evidence="2">The sequence shown here is derived from an EMBL/GenBank/DDBJ whole genome shotgun (WGS) entry which is preliminary data.</text>
</comment>